<dbReference type="RefSeq" id="XP_073802828.1">
    <property type="nucleotide sequence ID" value="XM_073946727.1"/>
</dbReference>
<dbReference type="Proteomes" id="UP000000437">
    <property type="component" value="Chromosome 4"/>
</dbReference>
<organism evidence="1 2">
    <name type="scientific">Danio rerio</name>
    <name type="common">Zebrafish</name>
    <name type="synonym">Brachydanio rerio</name>
    <dbReference type="NCBI Taxonomy" id="7955"/>
    <lineage>
        <taxon>Eukaryota</taxon>
        <taxon>Metazoa</taxon>
        <taxon>Chordata</taxon>
        <taxon>Craniata</taxon>
        <taxon>Vertebrata</taxon>
        <taxon>Euteleostomi</taxon>
        <taxon>Actinopterygii</taxon>
        <taxon>Neopterygii</taxon>
        <taxon>Teleostei</taxon>
        <taxon>Ostariophysi</taxon>
        <taxon>Cypriniformes</taxon>
        <taxon>Danionidae</taxon>
        <taxon>Danioninae</taxon>
        <taxon>Danio</taxon>
    </lineage>
</organism>
<evidence type="ECO:0000313" key="1">
    <source>
        <dbReference type="Proteomes" id="UP000000437"/>
    </source>
</evidence>
<keyword evidence="1" id="KW-1185">Reference proteome</keyword>
<sequence>MSPQKKDAMRHEAMAVFTHLQLVFVAVLMLSSQLDFAKAAVVLSGLKGSNLPGDALGNKPDPYVKIWCGSSSVVTGYFKNNANPSWDAEYYLSGCVSRNTIRLEVWDKDAKYDDRIGSYSGTVASGTNNKVSFSVGKGTMSFKYDVK</sequence>
<accession>A0AC58J8M0</accession>
<gene>
    <name evidence="2" type="primary">si:ch211-240l19.7</name>
</gene>
<evidence type="ECO:0000313" key="2">
    <source>
        <dbReference type="RefSeq" id="XP_073802828.1"/>
    </source>
</evidence>
<proteinExistence type="predicted"/>
<protein>
    <submittedName>
        <fullName evidence="2">Uncharacterized protein isoform X1</fullName>
    </submittedName>
</protein>
<reference evidence="2" key="1">
    <citation type="submission" date="2025-08" db="UniProtKB">
        <authorList>
            <consortium name="RefSeq"/>
        </authorList>
    </citation>
    <scope>IDENTIFICATION</scope>
    <source>
        <strain evidence="2">Tuebingen</strain>
        <tissue evidence="2">Fibroblasts and whole tissue</tissue>
    </source>
</reference>
<name>A0AC58J8M0_DANRE</name>